<proteinExistence type="predicted"/>
<protein>
    <submittedName>
        <fullName evidence="1">Uncharacterized protein</fullName>
    </submittedName>
</protein>
<reference evidence="1" key="1">
    <citation type="submission" date="2024-01" db="EMBL/GenBank/DDBJ databases">
        <authorList>
            <person name="Webb A."/>
        </authorList>
    </citation>
    <scope>NUCLEOTIDE SEQUENCE</scope>
    <source>
        <strain evidence="1">Pm1</strain>
    </source>
</reference>
<organism evidence="1 2">
    <name type="scientific">Peronospora matthiolae</name>
    <dbReference type="NCBI Taxonomy" id="2874970"/>
    <lineage>
        <taxon>Eukaryota</taxon>
        <taxon>Sar</taxon>
        <taxon>Stramenopiles</taxon>
        <taxon>Oomycota</taxon>
        <taxon>Peronosporomycetes</taxon>
        <taxon>Peronosporales</taxon>
        <taxon>Peronosporaceae</taxon>
        <taxon>Peronospora</taxon>
    </lineage>
</organism>
<evidence type="ECO:0000313" key="1">
    <source>
        <dbReference type="EMBL" id="CAK7900216.1"/>
    </source>
</evidence>
<sequence length="49" mass="5309">MTADKDLGRHKARLVACGNKPVIDVQYTLTLAAFMDMTTMKVILALAAT</sequence>
<comment type="caution">
    <text evidence="1">The sequence shown here is derived from an EMBL/GenBank/DDBJ whole genome shotgun (WGS) entry which is preliminary data.</text>
</comment>
<dbReference type="AlphaFoldDB" id="A0AAV1T6C9"/>
<gene>
    <name evidence="1" type="ORF">PM001_LOCUS2032</name>
</gene>
<accession>A0AAV1T6C9</accession>
<dbReference type="EMBL" id="CAKLBY020000016">
    <property type="protein sequence ID" value="CAK7900216.1"/>
    <property type="molecule type" value="Genomic_DNA"/>
</dbReference>
<name>A0AAV1T6C9_9STRA</name>
<dbReference type="Proteomes" id="UP001162060">
    <property type="component" value="Unassembled WGS sequence"/>
</dbReference>
<evidence type="ECO:0000313" key="2">
    <source>
        <dbReference type="Proteomes" id="UP001162060"/>
    </source>
</evidence>